<dbReference type="RefSeq" id="XP_007672680.1">
    <property type="nucleotide sequence ID" value="XM_007674490.1"/>
</dbReference>
<dbReference type="EMBL" id="KB445551">
    <property type="protein sequence ID" value="EMD00180.1"/>
    <property type="molecule type" value="Genomic_DNA"/>
</dbReference>
<evidence type="ECO:0000256" key="1">
    <source>
        <dbReference type="SAM" id="MobiDB-lite"/>
    </source>
</evidence>
<name>M2NL23_BAUPA</name>
<proteinExistence type="predicted"/>
<dbReference type="KEGG" id="bcom:BAUCODRAFT_63384"/>
<dbReference type="OMA" id="HNMAISE"/>
<dbReference type="AlphaFoldDB" id="M2NL23"/>
<dbReference type="eggNOG" id="ENOG502S1K8">
    <property type="taxonomic scope" value="Eukaryota"/>
</dbReference>
<accession>M2NL23</accession>
<keyword evidence="3" id="KW-1185">Reference proteome</keyword>
<dbReference type="OrthoDB" id="5389734at2759"/>
<protein>
    <submittedName>
        <fullName evidence="2">Uncharacterized protein</fullName>
    </submittedName>
</protein>
<dbReference type="Proteomes" id="UP000011761">
    <property type="component" value="Unassembled WGS sequence"/>
</dbReference>
<organism evidence="2 3">
    <name type="scientific">Baudoinia panamericana (strain UAMH 10762)</name>
    <name type="common">Angels' share fungus</name>
    <name type="synonym">Baudoinia compniacensis (strain UAMH 10762)</name>
    <dbReference type="NCBI Taxonomy" id="717646"/>
    <lineage>
        <taxon>Eukaryota</taxon>
        <taxon>Fungi</taxon>
        <taxon>Dikarya</taxon>
        <taxon>Ascomycota</taxon>
        <taxon>Pezizomycotina</taxon>
        <taxon>Dothideomycetes</taxon>
        <taxon>Dothideomycetidae</taxon>
        <taxon>Mycosphaerellales</taxon>
        <taxon>Teratosphaeriaceae</taxon>
        <taxon>Baudoinia</taxon>
    </lineage>
</organism>
<gene>
    <name evidence="2" type="ORF">BAUCODRAFT_63384</name>
</gene>
<sequence>MQAAFEESIRDSTEEADASPALCDVDAETRRKQLLEAQQYDDSWATRWRQPANTQHHPVMKLMAQVVFGLHLLQQGQAKSNPEVVKILQIHVNEVDSFLERTSQDFDLAIADIEERLRHLRMPMNHLDVFNKLLDDKKFRTQLLDGNDKIEEIIDRTARAMNGALSDVKQGLKATQELRRYLSSVESEWPQGEDDIAVVFGAMRGNEQGWTTYMKELQTKGNKLGDSLIQLGTITGQMSKLAAAASRRN</sequence>
<evidence type="ECO:0000313" key="3">
    <source>
        <dbReference type="Proteomes" id="UP000011761"/>
    </source>
</evidence>
<evidence type="ECO:0000313" key="2">
    <source>
        <dbReference type="EMBL" id="EMD00180.1"/>
    </source>
</evidence>
<dbReference type="HOGENOM" id="CLU_078261_0_0_1"/>
<reference evidence="2 3" key="1">
    <citation type="journal article" date="2012" name="PLoS Pathog.">
        <title>Diverse lifestyles and strategies of plant pathogenesis encoded in the genomes of eighteen Dothideomycetes fungi.</title>
        <authorList>
            <person name="Ohm R.A."/>
            <person name="Feau N."/>
            <person name="Henrissat B."/>
            <person name="Schoch C.L."/>
            <person name="Horwitz B.A."/>
            <person name="Barry K.W."/>
            <person name="Condon B.J."/>
            <person name="Copeland A.C."/>
            <person name="Dhillon B."/>
            <person name="Glaser F."/>
            <person name="Hesse C.N."/>
            <person name="Kosti I."/>
            <person name="LaButti K."/>
            <person name="Lindquist E.A."/>
            <person name="Lucas S."/>
            <person name="Salamov A.A."/>
            <person name="Bradshaw R.E."/>
            <person name="Ciuffetti L."/>
            <person name="Hamelin R.C."/>
            <person name="Kema G.H.J."/>
            <person name="Lawrence C."/>
            <person name="Scott J.A."/>
            <person name="Spatafora J.W."/>
            <person name="Turgeon B.G."/>
            <person name="de Wit P.J.G.M."/>
            <person name="Zhong S."/>
            <person name="Goodwin S.B."/>
            <person name="Grigoriev I.V."/>
        </authorList>
    </citation>
    <scope>NUCLEOTIDE SEQUENCE [LARGE SCALE GENOMIC DNA]</scope>
    <source>
        <strain evidence="2 3">UAMH 10762</strain>
    </source>
</reference>
<feature type="non-terminal residue" evidence="2">
    <location>
        <position position="249"/>
    </location>
</feature>
<dbReference type="GeneID" id="19116071"/>
<feature type="region of interest" description="Disordered" evidence="1">
    <location>
        <begin position="1"/>
        <end position="23"/>
    </location>
</feature>